<dbReference type="Pfam" id="PF01544">
    <property type="entry name" value="CorA"/>
    <property type="match status" value="1"/>
</dbReference>
<evidence type="ECO:0000256" key="2">
    <source>
        <dbReference type="ARBA" id="ARBA00022692"/>
    </source>
</evidence>
<dbReference type="EMBL" id="PQXN01000098">
    <property type="protein sequence ID" value="TGO54999.1"/>
    <property type="molecule type" value="Genomic_DNA"/>
</dbReference>
<evidence type="ECO:0000256" key="3">
    <source>
        <dbReference type="ARBA" id="ARBA00022737"/>
    </source>
</evidence>
<evidence type="ECO:0000313" key="10">
    <source>
        <dbReference type="EMBL" id="TGO54999.1"/>
    </source>
</evidence>
<dbReference type="Pfam" id="PF12796">
    <property type="entry name" value="Ank_2"/>
    <property type="match status" value="3"/>
</dbReference>
<proteinExistence type="predicted"/>
<keyword evidence="3" id="KW-0677">Repeat</keyword>
<evidence type="ECO:0000256" key="1">
    <source>
        <dbReference type="ARBA" id="ARBA00004141"/>
    </source>
</evidence>
<dbReference type="InterPro" id="IPR002110">
    <property type="entry name" value="Ankyrin_rpt"/>
</dbReference>
<feature type="transmembrane region" description="Helical" evidence="9">
    <location>
        <begin position="1059"/>
        <end position="1079"/>
    </location>
</feature>
<name>A0A4Z1I0B8_9HELO</name>
<dbReference type="SUPFAM" id="SSF48403">
    <property type="entry name" value="Ankyrin repeat"/>
    <property type="match status" value="1"/>
</dbReference>
<protein>
    <submittedName>
        <fullName evidence="10">Uncharacterized protein</fullName>
    </submittedName>
</protein>
<evidence type="ECO:0000256" key="4">
    <source>
        <dbReference type="ARBA" id="ARBA00022989"/>
    </source>
</evidence>
<evidence type="ECO:0000313" key="11">
    <source>
        <dbReference type="Proteomes" id="UP000297527"/>
    </source>
</evidence>
<dbReference type="Gene3D" id="1.20.58.340">
    <property type="entry name" value="Magnesium transport protein CorA, transmembrane region"/>
    <property type="match status" value="1"/>
</dbReference>
<sequence>MFLVYWFFRLHRARYGIVQNEFLNFFFSTKNFVRDGCALYKALRITTEAKNTSHDTDLLQEELIKRESNNDLPGSPASISSDGDSADADLDGPDSGGSMVELLTRTMKDNDLDELRRLLDSEDGLLDALITTQINYDGDEKNIHLTAIQWTAAFSEPSIINLLLEYGAKVDEEIPLNVNQKDRNGISPLHLASRFGTKENVSYLLEAGADCSLQDNNADRPFHFCSKFGNLETLKFLYERGSQSYIDEANSECATPLHLASEFGHRNVVKWLLDLGRAINQPGPGGNTPLCLATAKGHVETVGELLSRGPDIHKRNDKSYSPILLACANARGDILGMLIEAGALLSDVTEDNNTCFHLAIKCDWEFSENTMVIISTLVSLGADINQSNASGFSPLVLACAEQKLEHIEFLLRYGADSNQMVVQNLTPLMVACMDTDSRIVKLLLQHNADTTITNSVSLTALLFAVEFNQLETVKLLIQNGANIICPDRQGTTPLAAAVLDQNNLDVALEILAAEQYYPKDPSAEHHYMESTDNLREIETGILQAFESAKYETLERLYVIMYWVVSNNAMELVTRCIDHDQQLSKKGMINWKNYFGPDSIMREAREDSSQRSLDLLEKRLKKDYRPPSSSFGIQKQISPDPANLTSSHYGKPYNEESSSGNPHEFDLRWIHLPVNELHLMRVSCMVTPTFLQKSDNVFLRIFIESSPSLPLKRNQDTNHNHPISGVDGNQTPKKVNTGTCAAIYMPYLDIGTYHPTVNKSPTTENPTVLDESINERNSRAIKHTPMTLDQYYYPTIEDTSKRDNDQVLSKFLQKKSGQSKETIITATTHNFDKTSKQSSKADREPPESLLQNSLDNILYGETKSQFERARSVDSLMELLLGVASGLFIKRFVPVSEQIYKGPIEIFRESIRDVAEKESSLFQEFLQGLQEANPREPEQKQGQPSNAKSDSKSPDGPMPLNRYHVISSETELLDMIRDIRDELHMLRSLAEDQEIVWKQAFASSDLMHFKAYTPTNVKKDLDDMLSEADKTENYINTLLDLRQAEFGRLQAYDSARQSNSIFIFTIMTIVFLPLSFLTFLFALNVSDLPHEGDNVQYKAWWIFPILFGITALVSVPATIFAWKVNAISSFRPRNNIASESSTHTDAIKGVLSSVRRRGRKQHDIEAR</sequence>
<feature type="region of interest" description="Disordered" evidence="8">
    <location>
        <begin position="67"/>
        <end position="94"/>
    </location>
</feature>
<dbReference type="OrthoDB" id="341259at2759"/>
<keyword evidence="4 9" id="KW-1133">Transmembrane helix</keyword>
<dbReference type="InterPro" id="IPR036770">
    <property type="entry name" value="Ankyrin_rpt-contain_sf"/>
</dbReference>
<feature type="repeat" description="ANK" evidence="7">
    <location>
        <begin position="423"/>
        <end position="455"/>
    </location>
</feature>
<accession>A0A4Z1I0B8</accession>
<dbReference type="GO" id="GO:0046873">
    <property type="term" value="F:metal ion transmembrane transporter activity"/>
    <property type="evidence" value="ECO:0007669"/>
    <property type="project" value="InterPro"/>
</dbReference>
<gene>
    <name evidence="10" type="ORF">BCON_0098g00210</name>
</gene>
<dbReference type="GO" id="GO:0016020">
    <property type="term" value="C:membrane"/>
    <property type="evidence" value="ECO:0007669"/>
    <property type="project" value="UniProtKB-SubCell"/>
</dbReference>
<evidence type="ECO:0000256" key="6">
    <source>
        <dbReference type="ARBA" id="ARBA00023136"/>
    </source>
</evidence>
<feature type="repeat" description="ANK" evidence="7">
    <location>
        <begin position="285"/>
        <end position="317"/>
    </location>
</feature>
<dbReference type="InterPro" id="IPR002523">
    <property type="entry name" value="MgTranspt_CorA/ZnTranspt_ZntB"/>
</dbReference>
<dbReference type="PROSITE" id="PS50088">
    <property type="entry name" value="ANK_REPEAT"/>
    <property type="match status" value="6"/>
</dbReference>
<feature type="repeat" description="ANK" evidence="7">
    <location>
        <begin position="390"/>
        <end position="418"/>
    </location>
</feature>
<feature type="region of interest" description="Disordered" evidence="8">
    <location>
        <begin position="822"/>
        <end position="848"/>
    </location>
</feature>
<dbReference type="InterPro" id="IPR045863">
    <property type="entry name" value="CorA_TM1_TM2"/>
</dbReference>
<feature type="repeat" description="ANK" evidence="7">
    <location>
        <begin position="252"/>
        <end position="284"/>
    </location>
</feature>
<keyword evidence="5 7" id="KW-0040">ANK repeat</keyword>
<feature type="compositionally biased region" description="Basic and acidic residues" evidence="8">
    <location>
        <begin position="829"/>
        <end position="845"/>
    </location>
</feature>
<comment type="caution">
    <text evidence="10">The sequence shown here is derived from an EMBL/GenBank/DDBJ whole genome shotgun (WGS) entry which is preliminary data.</text>
</comment>
<dbReference type="SMART" id="SM00248">
    <property type="entry name" value="ANK"/>
    <property type="match status" value="11"/>
</dbReference>
<comment type="subcellular location">
    <subcellularLocation>
        <location evidence="1">Membrane</location>
        <topology evidence="1">Multi-pass membrane protein</topology>
    </subcellularLocation>
</comment>
<organism evidence="10 11">
    <name type="scientific">Botryotinia convoluta</name>
    <dbReference type="NCBI Taxonomy" id="54673"/>
    <lineage>
        <taxon>Eukaryota</taxon>
        <taxon>Fungi</taxon>
        <taxon>Dikarya</taxon>
        <taxon>Ascomycota</taxon>
        <taxon>Pezizomycotina</taxon>
        <taxon>Leotiomycetes</taxon>
        <taxon>Helotiales</taxon>
        <taxon>Sclerotiniaceae</taxon>
        <taxon>Botryotinia</taxon>
    </lineage>
</organism>
<dbReference type="PROSITE" id="PS50297">
    <property type="entry name" value="ANK_REP_REGION"/>
    <property type="match status" value="6"/>
</dbReference>
<feature type="transmembrane region" description="Helical" evidence="9">
    <location>
        <begin position="1099"/>
        <end position="1120"/>
    </location>
</feature>
<evidence type="ECO:0000256" key="7">
    <source>
        <dbReference type="PROSITE-ProRule" id="PRU00023"/>
    </source>
</evidence>
<feature type="repeat" description="ANK" evidence="7">
    <location>
        <begin position="184"/>
        <end position="216"/>
    </location>
</feature>
<feature type="repeat" description="ANK" evidence="7">
    <location>
        <begin position="456"/>
        <end position="488"/>
    </location>
</feature>
<keyword evidence="6 9" id="KW-0472">Membrane</keyword>
<dbReference type="PANTHER" id="PTHR24198:SF165">
    <property type="entry name" value="ANKYRIN REPEAT-CONTAINING PROTEIN-RELATED"/>
    <property type="match status" value="1"/>
</dbReference>
<dbReference type="PANTHER" id="PTHR24198">
    <property type="entry name" value="ANKYRIN REPEAT AND PROTEIN KINASE DOMAIN-CONTAINING PROTEIN"/>
    <property type="match status" value="1"/>
</dbReference>
<keyword evidence="2 9" id="KW-0812">Transmembrane</keyword>
<feature type="compositionally biased region" description="Low complexity" evidence="8">
    <location>
        <begin position="73"/>
        <end position="83"/>
    </location>
</feature>
<evidence type="ECO:0000256" key="5">
    <source>
        <dbReference type="ARBA" id="ARBA00023043"/>
    </source>
</evidence>
<reference evidence="10 11" key="1">
    <citation type="submission" date="2017-12" db="EMBL/GenBank/DDBJ databases">
        <title>Comparative genomics of Botrytis spp.</title>
        <authorList>
            <person name="Valero-Jimenez C.A."/>
            <person name="Tapia P."/>
            <person name="Veloso J."/>
            <person name="Silva-Moreno E."/>
            <person name="Staats M."/>
            <person name="Valdes J.H."/>
            <person name="Van Kan J.A.L."/>
        </authorList>
    </citation>
    <scope>NUCLEOTIDE SEQUENCE [LARGE SCALE GENOMIC DNA]</scope>
    <source>
        <strain evidence="10 11">MUCL11595</strain>
    </source>
</reference>
<feature type="region of interest" description="Disordered" evidence="8">
    <location>
        <begin position="930"/>
        <end position="959"/>
    </location>
</feature>
<feature type="region of interest" description="Disordered" evidence="8">
    <location>
        <begin position="623"/>
        <end position="659"/>
    </location>
</feature>
<evidence type="ECO:0000256" key="8">
    <source>
        <dbReference type="SAM" id="MobiDB-lite"/>
    </source>
</evidence>
<dbReference type="SUPFAM" id="SSF144083">
    <property type="entry name" value="Magnesium transport protein CorA, transmembrane region"/>
    <property type="match status" value="1"/>
</dbReference>
<dbReference type="Gene3D" id="1.25.40.20">
    <property type="entry name" value="Ankyrin repeat-containing domain"/>
    <property type="match status" value="2"/>
</dbReference>
<dbReference type="GO" id="GO:0005737">
    <property type="term" value="C:cytoplasm"/>
    <property type="evidence" value="ECO:0007669"/>
    <property type="project" value="TreeGrafter"/>
</dbReference>
<evidence type="ECO:0000256" key="9">
    <source>
        <dbReference type="SAM" id="Phobius"/>
    </source>
</evidence>
<dbReference type="Proteomes" id="UP000297527">
    <property type="component" value="Unassembled WGS sequence"/>
</dbReference>
<dbReference type="AlphaFoldDB" id="A0A4Z1I0B8"/>
<keyword evidence="11" id="KW-1185">Reference proteome</keyword>
<feature type="compositionally biased region" description="Polar residues" evidence="8">
    <location>
        <begin position="626"/>
        <end position="647"/>
    </location>
</feature>